<comment type="caution">
    <text evidence="11">The sequence shown here is derived from an EMBL/GenBank/DDBJ whole genome shotgun (WGS) entry which is preliminary data.</text>
</comment>
<evidence type="ECO:0000256" key="8">
    <source>
        <dbReference type="ARBA" id="ARBA00035425"/>
    </source>
</evidence>
<dbReference type="PANTHER" id="PTHR34090">
    <property type="entry name" value="39S RIBOSOMAL PROTEIN L52, MITOCHONDRIAL"/>
    <property type="match status" value="1"/>
</dbReference>
<evidence type="ECO:0000313" key="11">
    <source>
        <dbReference type="EMBL" id="KAF2075334.1"/>
    </source>
</evidence>
<comment type="similarity">
    <text evidence="2">Belongs to the mitochondrion-specific ribosomal protein mL52 family.</text>
</comment>
<dbReference type="GO" id="GO:0005762">
    <property type="term" value="C:mitochondrial large ribosomal subunit"/>
    <property type="evidence" value="ECO:0007669"/>
    <property type="project" value="InterPro"/>
</dbReference>
<accession>A0A8J4PYK6</accession>
<evidence type="ECO:0000256" key="2">
    <source>
        <dbReference type="ARBA" id="ARBA00007232"/>
    </source>
</evidence>
<dbReference type="GO" id="GO:0032543">
    <property type="term" value="P:mitochondrial translation"/>
    <property type="evidence" value="ECO:0007669"/>
    <property type="project" value="InterPro"/>
</dbReference>
<evidence type="ECO:0000256" key="6">
    <source>
        <dbReference type="ARBA" id="ARBA00023274"/>
    </source>
</evidence>
<dbReference type="PANTHER" id="PTHR34090:SF1">
    <property type="entry name" value="LARGE RIBOSOMAL SUBUNIT PROTEIN ML52"/>
    <property type="match status" value="1"/>
</dbReference>
<protein>
    <recommendedName>
        <fullName evidence="7">Large ribosomal subunit protein mL52</fullName>
    </recommendedName>
    <alternativeName>
        <fullName evidence="8">39S ribosomal protein L52, mitochondrial</fullName>
    </alternativeName>
</protein>
<feature type="coiled-coil region" evidence="9">
    <location>
        <begin position="67"/>
        <end position="98"/>
    </location>
</feature>
<keyword evidence="4" id="KW-0689">Ribosomal protein</keyword>
<evidence type="ECO:0000256" key="9">
    <source>
        <dbReference type="SAM" id="Coils"/>
    </source>
</evidence>
<keyword evidence="3" id="KW-0809">Transit peptide</keyword>
<feature type="compositionally biased region" description="Basic and acidic residues" evidence="10">
    <location>
        <begin position="111"/>
        <end position="123"/>
    </location>
</feature>
<name>A0A8J4PYK6_9MYCE</name>
<dbReference type="GO" id="GO:0003735">
    <property type="term" value="F:structural constituent of ribosome"/>
    <property type="evidence" value="ECO:0007669"/>
    <property type="project" value="InterPro"/>
</dbReference>
<dbReference type="AlphaFoldDB" id="A0A8J4PYK6"/>
<comment type="subcellular location">
    <subcellularLocation>
        <location evidence="1">Mitochondrion</location>
    </subcellularLocation>
</comment>
<feature type="region of interest" description="Disordered" evidence="10">
    <location>
        <begin position="31"/>
        <end position="56"/>
    </location>
</feature>
<organism evidence="11 12">
    <name type="scientific">Polysphondylium violaceum</name>
    <dbReference type="NCBI Taxonomy" id="133409"/>
    <lineage>
        <taxon>Eukaryota</taxon>
        <taxon>Amoebozoa</taxon>
        <taxon>Evosea</taxon>
        <taxon>Eumycetozoa</taxon>
        <taxon>Dictyostelia</taxon>
        <taxon>Dictyosteliales</taxon>
        <taxon>Dictyosteliaceae</taxon>
        <taxon>Polysphondylium</taxon>
    </lineage>
</organism>
<evidence type="ECO:0000256" key="3">
    <source>
        <dbReference type="ARBA" id="ARBA00022946"/>
    </source>
</evidence>
<keyword evidence="9" id="KW-0175">Coiled coil</keyword>
<dbReference type="Proteomes" id="UP000695562">
    <property type="component" value="Unassembled WGS sequence"/>
</dbReference>
<evidence type="ECO:0000256" key="10">
    <source>
        <dbReference type="SAM" id="MobiDB-lite"/>
    </source>
</evidence>
<evidence type="ECO:0000256" key="1">
    <source>
        <dbReference type="ARBA" id="ARBA00004173"/>
    </source>
</evidence>
<feature type="compositionally biased region" description="Basic and acidic residues" evidence="10">
    <location>
        <begin position="34"/>
        <end position="50"/>
    </location>
</feature>
<feature type="region of interest" description="Disordered" evidence="10">
    <location>
        <begin position="104"/>
        <end position="123"/>
    </location>
</feature>
<dbReference type="InterPro" id="IPR034596">
    <property type="entry name" value="Ribosomal_mL52"/>
</dbReference>
<dbReference type="EMBL" id="AJWJ01000104">
    <property type="protein sequence ID" value="KAF2075334.1"/>
    <property type="molecule type" value="Genomic_DNA"/>
</dbReference>
<keyword evidence="6" id="KW-0687">Ribonucleoprotein</keyword>
<sequence length="123" mass="14271">MNIIKRSIALQSSVRQLTRAGESYRLAKGVARSGNEDGPLHDLPDFHFADGRPTPVTEKQQKWMKTRENQQNILNRIKAEVEAERQVVIDQIQSQQEKIVQSITKRKEKKKKENDLFSTEKKE</sequence>
<evidence type="ECO:0000256" key="7">
    <source>
        <dbReference type="ARBA" id="ARBA00035181"/>
    </source>
</evidence>
<evidence type="ECO:0000313" key="12">
    <source>
        <dbReference type="Proteomes" id="UP000695562"/>
    </source>
</evidence>
<evidence type="ECO:0000256" key="5">
    <source>
        <dbReference type="ARBA" id="ARBA00023128"/>
    </source>
</evidence>
<keyword evidence="12" id="KW-1185">Reference proteome</keyword>
<evidence type="ECO:0000256" key="4">
    <source>
        <dbReference type="ARBA" id="ARBA00022980"/>
    </source>
</evidence>
<proteinExistence type="inferred from homology"/>
<keyword evidence="5" id="KW-0496">Mitochondrion</keyword>
<dbReference type="OrthoDB" id="10249237at2759"/>
<dbReference type="Pfam" id="PF18699">
    <property type="entry name" value="MRPL52"/>
    <property type="match status" value="1"/>
</dbReference>
<reference evidence="11" key="1">
    <citation type="submission" date="2020-01" db="EMBL/GenBank/DDBJ databases">
        <title>Development of genomics and gene disruption for Polysphondylium violaceum indicates a role for the polyketide synthase stlB in stalk morphogenesis.</title>
        <authorList>
            <person name="Narita B."/>
            <person name="Kawabe Y."/>
            <person name="Kin K."/>
            <person name="Saito T."/>
            <person name="Gibbs R."/>
            <person name="Kuspa A."/>
            <person name="Muzny D."/>
            <person name="Queller D."/>
            <person name="Richards S."/>
            <person name="Strassman J."/>
            <person name="Sucgang R."/>
            <person name="Worley K."/>
            <person name="Schaap P."/>
        </authorList>
    </citation>
    <scope>NUCLEOTIDE SEQUENCE</scope>
    <source>
        <strain evidence="11">QSvi11</strain>
    </source>
</reference>
<gene>
    <name evidence="11" type="ORF">CYY_003363</name>
</gene>